<gene>
    <name evidence="2" type="ORF">LEP1GSC024_2709</name>
</gene>
<dbReference type="AlphaFoldDB" id="M6YJ99"/>
<dbReference type="PANTHER" id="PTHR41786">
    <property type="entry name" value="MOTILITY ACCESSORY FACTOR MAF"/>
    <property type="match status" value="1"/>
</dbReference>
<dbReference type="InterPro" id="IPR002826">
    <property type="entry name" value="MptE-like"/>
</dbReference>
<name>M6YJ99_9LEPT</name>
<dbReference type="Proteomes" id="UP000012138">
    <property type="component" value="Unassembled WGS sequence"/>
</dbReference>
<evidence type="ECO:0000259" key="1">
    <source>
        <dbReference type="Pfam" id="PF01973"/>
    </source>
</evidence>
<dbReference type="Pfam" id="PF01973">
    <property type="entry name" value="MptE-like"/>
    <property type="match status" value="1"/>
</dbReference>
<dbReference type="PANTHER" id="PTHR41786:SF1">
    <property type="entry name" value="6-HYDROXYMETHYLPTERIN DIPHOSPHOKINASE MPTE-LIKE DOMAIN-CONTAINING PROTEIN"/>
    <property type="match status" value="1"/>
</dbReference>
<evidence type="ECO:0000313" key="3">
    <source>
        <dbReference type="Proteomes" id="UP000012138"/>
    </source>
</evidence>
<organism evidence="2 3">
    <name type="scientific">Leptospira noguchii str. 2001034031</name>
    <dbReference type="NCBI Taxonomy" id="1193053"/>
    <lineage>
        <taxon>Bacteria</taxon>
        <taxon>Pseudomonadati</taxon>
        <taxon>Spirochaetota</taxon>
        <taxon>Spirochaetia</taxon>
        <taxon>Leptospirales</taxon>
        <taxon>Leptospiraceae</taxon>
        <taxon>Leptospira</taxon>
    </lineage>
</organism>
<protein>
    <submittedName>
        <fullName evidence="2">PF01973 family protein</fullName>
    </submittedName>
</protein>
<reference evidence="2 3" key="1">
    <citation type="submission" date="2013-01" db="EMBL/GenBank/DDBJ databases">
        <authorList>
            <person name="Harkins D.M."/>
            <person name="Durkin A.S."/>
            <person name="Brinkac L.M."/>
            <person name="Haft D.H."/>
            <person name="Selengut J.D."/>
            <person name="Sanka R."/>
            <person name="DePew J."/>
            <person name="Purushe J."/>
            <person name="Whelen A.C."/>
            <person name="Vinetz J.M."/>
            <person name="Sutton G.G."/>
            <person name="Nierman W.C."/>
            <person name="Fouts D.E."/>
        </authorList>
    </citation>
    <scope>NUCLEOTIDE SEQUENCE [LARGE SCALE GENOMIC DNA]</scope>
    <source>
        <strain evidence="2 3">2001034031</strain>
    </source>
</reference>
<proteinExistence type="predicted"/>
<sequence>MKETQSGFLFHSRFNPIGEGERIAEQIPIPLSDKETILIFGFGLGYHLESYLQKTNQPVNILIIEPIEGLKSIAKKFFDRISKSYESKGHRIQIVFGLDEFLSHPLSFWISEKTNQVSPFLHPVYSRKFSDLTLSFLDSLKQNSQNKIAKEYFQKIWIRNCVRNLTSSFQNSNTSLILSGAKNNFFQNQTLVFTGASPSLEKETDWISKNRNQFHLLVSDTSLGWILNFGIIPDAVLSLDSSRGTLFHFRNILPKEIPILTWFGGCTYLFDLPNPKWIYFSTHPLDQILRSLFFPNAPILENPSLNMTGIAMSFAKHLKYDRLVLKGVDFHRNGGKTHCRSSGYEAYDRFFLSRKVSLSKTRFQKSKSWDKRFSILEILKEESPELFHFQPDPISKTVKKLGEGLILEDLKKIQFEKWIQFCTTHLDLKDYFYSRILNIPSVIKTLNKS</sequence>
<feature type="domain" description="6-hydroxymethylpterin diphosphokinase MptE-like" evidence="1">
    <location>
        <begin position="170"/>
        <end position="331"/>
    </location>
</feature>
<evidence type="ECO:0000313" key="2">
    <source>
        <dbReference type="EMBL" id="EMO89684.1"/>
    </source>
</evidence>
<dbReference type="EMBL" id="AKXB02000090">
    <property type="protein sequence ID" value="EMO89684.1"/>
    <property type="molecule type" value="Genomic_DNA"/>
</dbReference>
<comment type="caution">
    <text evidence="2">The sequence shown here is derived from an EMBL/GenBank/DDBJ whole genome shotgun (WGS) entry which is preliminary data.</text>
</comment>
<accession>M6YJ99</accession>